<organism evidence="1">
    <name type="scientific">Rhizophagus irregularis (strain DAOM 181602 / DAOM 197198 / MUCL 43194)</name>
    <name type="common">Arbuscular mycorrhizal fungus</name>
    <name type="synonym">Glomus intraradices</name>
    <dbReference type="NCBI Taxonomy" id="747089"/>
    <lineage>
        <taxon>Eukaryota</taxon>
        <taxon>Fungi</taxon>
        <taxon>Fungi incertae sedis</taxon>
        <taxon>Mucoromycota</taxon>
        <taxon>Glomeromycotina</taxon>
        <taxon>Glomeromycetes</taxon>
        <taxon>Glomerales</taxon>
        <taxon>Glomeraceae</taxon>
        <taxon>Rhizophagus</taxon>
    </lineage>
</organism>
<dbReference type="EMBL" id="KI287261">
    <property type="protein sequence ID" value="ESA10286.1"/>
    <property type="molecule type" value="Genomic_DNA"/>
</dbReference>
<evidence type="ECO:0000313" key="1">
    <source>
        <dbReference type="EMBL" id="ESA10286.1"/>
    </source>
</evidence>
<protein>
    <submittedName>
        <fullName evidence="1">Uncharacterized protein</fullName>
    </submittedName>
</protein>
<proteinExistence type="predicted"/>
<dbReference type="HOGENOM" id="CLU_2122353_0_0_1"/>
<accession>U9U3S1</accession>
<gene>
    <name evidence="1" type="ORF">GLOINDRAFT_97374</name>
</gene>
<sequence length="114" mass="13262">MKYNDIITKFMSLCLTSLPNLRLRINITENPFKRFYLPNYNAGNELFRLVFEFYLYPSSLQIVFLKAATKTTLVNLYTNLIVNDDHMDKSRDLRNSSTGRIHGVSSLVCDLPYT</sequence>
<name>U9U3S1_RHIID</name>
<reference evidence="1" key="1">
    <citation type="submission" date="2013-07" db="EMBL/GenBank/DDBJ databases">
        <title>The genome of an arbuscular mycorrhizal fungus provides insights into the evolution of the oldest plant symbiosis.</title>
        <authorList>
            <consortium name="DOE Joint Genome Institute"/>
            <person name="Tisserant E."/>
            <person name="Malbreil M."/>
            <person name="Kuo A."/>
            <person name="Kohler A."/>
            <person name="Symeonidi A."/>
            <person name="Balestrini R."/>
            <person name="Charron P."/>
            <person name="Duensing N."/>
            <person name="Frei-dit-Frey N."/>
            <person name="Gianinazzi-Pearson V."/>
            <person name="Gilbert B."/>
            <person name="Handa Y."/>
            <person name="Hijri M."/>
            <person name="Kaul R."/>
            <person name="Kawaguchi M."/>
            <person name="Krajinski F."/>
            <person name="Lammers P."/>
            <person name="Lapierre D."/>
            <person name="Masclaux F.G."/>
            <person name="Murat C."/>
            <person name="Morin E."/>
            <person name="Ndikumana S."/>
            <person name="Pagni M."/>
            <person name="Petitpierre D."/>
            <person name="Requena N."/>
            <person name="Rosikiewicz P."/>
            <person name="Riley R."/>
            <person name="Saito K."/>
            <person name="San Clemente H."/>
            <person name="Shapiro H."/>
            <person name="van Tuinen D."/>
            <person name="Becard G."/>
            <person name="Bonfante P."/>
            <person name="Paszkowski U."/>
            <person name="Shachar-Hill Y."/>
            <person name="Young J.P."/>
            <person name="Sanders I.R."/>
            <person name="Henrissat B."/>
            <person name="Rensing S.A."/>
            <person name="Grigoriev I.V."/>
            <person name="Corradi N."/>
            <person name="Roux C."/>
            <person name="Martin F."/>
        </authorList>
    </citation>
    <scope>NUCLEOTIDE SEQUENCE</scope>
    <source>
        <strain evidence="1">DAOM 197198</strain>
    </source>
</reference>
<dbReference type="AlphaFoldDB" id="U9U3S1"/>